<feature type="domain" description="HD/PDEase" evidence="2">
    <location>
        <begin position="154"/>
        <end position="287"/>
    </location>
</feature>
<dbReference type="RefSeq" id="WP_159945882.1">
    <property type="nucleotide sequence ID" value="NZ_FNUK01000034.1"/>
</dbReference>
<accession>A0A1H5XPE2</accession>
<dbReference type="InterPro" id="IPR006675">
    <property type="entry name" value="HDIG_dom"/>
</dbReference>
<dbReference type="GO" id="GO:0016787">
    <property type="term" value="F:hydrolase activity"/>
    <property type="evidence" value="ECO:0007669"/>
    <property type="project" value="UniProtKB-KW"/>
</dbReference>
<dbReference type="PANTHER" id="PTHR37294:SF1">
    <property type="entry name" value="3'-5' EXORIBONUCLEASE YHAM"/>
    <property type="match status" value="1"/>
</dbReference>
<dbReference type="Gene3D" id="1.10.3210.10">
    <property type="entry name" value="Hypothetical protein af1432"/>
    <property type="match status" value="1"/>
</dbReference>
<reference evidence="4" key="1">
    <citation type="submission" date="2016-10" db="EMBL/GenBank/DDBJ databases">
        <authorList>
            <person name="Varghese N."/>
            <person name="Submissions S."/>
        </authorList>
    </citation>
    <scope>NUCLEOTIDE SEQUENCE [LARGE SCALE GENOMIC DNA]</scope>
    <source>
        <strain evidence="4">DSM 5463</strain>
    </source>
</reference>
<dbReference type="OrthoDB" id="9778453at2"/>
<dbReference type="CDD" id="cd00077">
    <property type="entry name" value="HDc"/>
    <property type="match status" value="1"/>
</dbReference>
<name>A0A1H5XPE2_9CLOT</name>
<sequence length="309" mass="34864">MQLNINQKFENIAVAVRQITKKVDQNNKGYYHLQVSIGLKSYDSKIWNDDEKIGEEIVPGCLAYISGIAKNFKGSIQLHISNIQRIFNPSQELLNSVIPTGFVNESDMIKEIEKLISTIKNPYIKTLLENVFNLPDVKKHFYKKAAGAEIHHAYQGGLAHHTIEVAKIVQNYCNIFTYIKYDVALAAALLHDIGKIYELSPFPENKYTTKGRLLGHITLGADLVSRAISEIKDFPNELKYELIHCILSHHGMLEMGSPVVPMTIEAIAVHNADKASAEINAFHLAIERDTGLDSWTEYNPTYKRSIKKT</sequence>
<evidence type="ECO:0000256" key="1">
    <source>
        <dbReference type="ARBA" id="ARBA00022801"/>
    </source>
</evidence>
<dbReference type="NCBIfam" id="TIGR00277">
    <property type="entry name" value="HDIG"/>
    <property type="match status" value="1"/>
</dbReference>
<evidence type="ECO:0000313" key="3">
    <source>
        <dbReference type="EMBL" id="SEG13297.1"/>
    </source>
</evidence>
<dbReference type="InterPro" id="IPR050798">
    <property type="entry name" value="YhaM_exoribonuc/phosphodiest"/>
</dbReference>
<dbReference type="EMBL" id="FNUK01000034">
    <property type="protein sequence ID" value="SEG13297.1"/>
    <property type="molecule type" value="Genomic_DNA"/>
</dbReference>
<keyword evidence="4" id="KW-1185">Reference proteome</keyword>
<dbReference type="InterPro" id="IPR006674">
    <property type="entry name" value="HD_domain"/>
</dbReference>
<dbReference type="PANTHER" id="PTHR37294">
    <property type="entry name" value="3'-5' EXORIBONUCLEASE YHAM"/>
    <property type="match status" value="1"/>
</dbReference>
<dbReference type="Proteomes" id="UP000242850">
    <property type="component" value="Unassembled WGS sequence"/>
</dbReference>
<proteinExistence type="predicted"/>
<dbReference type="GO" id="GO:0031125">
    <property type="term" value="P:rRNA 3'-end processing"/>
    <property type="evidence" value="ECO:0007669"/>
    <property type="project" value="TreeGrafter"/>
</dbReference>
<gene>
    <name evidence="3" type="ORF">SAMN05660865_01821</name>
</gene>
<keyword evidence="1" id="KW-0378">Hydrolase</keyword>
<dbReference type="Pfam" id="PF01966">
    <property type="entry name" value="HD"/>
    <property type="match status" value="1"/>
</dbReference>
<dbReference type="SUPFAM" id="SSF109604">
    <property type="entry name" value="HD-domain/PDEase-like"/>
    <property type="match status" value="1"/>
</dbReference>
<dbReference type="AlphaFoldDB" id="A0A1H5XPE2"/>
<dbReference type="InterPro" id="IPR003607">
    <property type="entry name" value="HD/PDEase_dom"/>
</dbReference>
<dbReference type="SMART" id="SM00471">
    <property type="entry name" value="HDc"/>
    <property type="match status" value="1"/>
</dbReference>
<evidence type="ECO:0000259" key="2">
    <source>
        <dbReference type="SMART" id="SM00471"/>
    </source>
</evidence>
<evidence type="ECO:0000313" key="4">
    <source>
        <dbReference type="Proteomes" id="UP000242850"/>
    </source>
</evidence>
<protein>
    <submittedName>
        <fullName evidence="3">3'-5' exoribonuclease</fullName>
    </submittedName>
</protein>
<organism evidence="3 4">
    <name type="scientific">Caloramator fervidus</name>
    <dbReference type="NCBI Taxonomy" id="29344"/>
    <lineage>
        <taxon>Bacteria</taxon>
        <taxon>Bacillati</taxon>
        <taxon>Bacillota</taxon>
        <taxon>Clostridia</taxon>
        <taxon>Eubacteriales</taxon>
        <taxon>Clostridiaceae</taxon>
        <taxon>Caloramator</taxon>
    </lineage>
</organism>